<gene>
    <name evidence="1" type="ORF">JDV02_010841</name>
</gene>
<dbReference type="AlphaFoldDB" id="A0A9Q8VGM3"/>
<accession>A0A9Q8VGM3</accession>
<keyword evidence="2" id="KW-1185">Reference proteome</keyword>
<evidence type="ECO:0000313" key="1">
    <source>
        <dbReference type="EMBL" id="UNI24726.1"/>
    </source>
</evidence>
<name>A0A9Q8VGM3_9HYPO</name>
<protein>
    <submittedName>
        <fullName evidence="1">Uncharacterized protein</fullName>
    </submittedName>
</protein>
<dbReference type="Proteomes" id="UP000829364">
    <property type="component" value="Chromosome 12"/>
</dbReference>
<dbReference type="GeneID" id="72072758"/>
<dbReference type="KEGG" id="ptkz:JDV02_010841"/>
<dbReference type="EMBL" id="CP086365">
    <property type="protein sequence ID" value="UNI24726.1"/>
    <property type="molecule type" value="Genomic_DNA"/>
</dbReference>
<proteinExistence type="predicted"/>
<organism evidence="1 2">
    <name type="scientific">Purpureocillium takamizusanense</name>
    <dbReference type="NCBI Taxonomy" id="2060973"/>
    <lineage>
        <taxon>Eukaryota</taxon>
        <taxon>Fungi</taxon>
        <taxon>Dikarya</taxon>
        <taxon>Ascomycota</taxon>
        <taxon>Pezizomycotina</taxon>
        <taxon>Sordariomycetes</taxon>
        <taxon>Hypocreomycetidae</taxon>
        <taxon>Hypocreales</taxon>
        <taxon>Ophiocordycipitaceae</taxon>
        <taxon>Purpureocillium</taxon>
    </lineage>
</organism>
<dbReference type="RefSeq" id="XP_047848207.1">
    <property type="nucleotide sequence ID" value="XM_047992579.1"/>
</dbReference>
<evidence type="ECO:0000313" key="2">
    <source>
        <dbReference type="Proteomes" id="UP000829364"/>
    </source>
</evidence>
<reference evidence="1" key="1">
    <citation type="submission" date="2021-11" db="EMBL/GenBank/DDBJ databases">
        <title>Purpureocillium_takamizusanense_genome.</title>
        <authorList>
            <person name="Nguyen N.-H."/>
        </authorList>
    </citation>
    <scope>NUCLEOTIDE SEQUENCE</scope>
    <source>
        <strain evidence="1">PT3</strain>
    </source>
</reference>
<sequence>MSCALARSPRCSLSSCHANAILLTPPIISPSPLPGLDWLHDMQLDADNQPRSVSKTMLPSNAADITRLPSRASLTPSLNVAVHVAFGNTWCEEREGGPGTNTENKTQQKKISHVVLFSLFGRRRRPANSKVCFRPLHHSKALVAVAS</sequence>